<evidence type="ECO:0008006" key="4">
    <source>
        <dbReference type="Google" id="ProtNLM"/>
    </source>
</evidence>
<gene>
    <name evidence="2" type="ORF">EI168_16125</name>
</gene>
<accession>A0ABR9F6K1</accession>
<sequence>MVTGKISATHAFLLGLILAIAGFITWSATQASTTLNNLVIVAPSAIIIGLLSIGIATKALLKPVSEPSPSSIDKSSIWSDILLLTGFAAFCFALTNVGFDVATFVFVWVGVLMCGSKGKWQPPLYALVFTVFLVKGFGSLFPYPMTTLVL</sequence>
<proteinExistence type="predicted"/>
<evidence type="ECO:0000256" key="1">
    <source>
        <dbReference type="SAM" id="Phobius"/>
    </source>
</evidence>
<protein>
    <recommendedName>
        <fullName evidence="4">Tripartite tricarboxylate transporter TctB family protein</fullName>
    </recommendedName>
</protein>
<evidence type="ECO:0000313" key="2">
    <source>
        <dbReference type="EMBL" id="MBE0401616.1"/>
    </source>
</evidence>
<keyword evidence="1" id="KW-0472">Membrane</keyword>
<keyword evidence="1" id="KW-1133">Transmembrane helix</keyword>
<feature type="transmembrane region" description="Helical" evidence="1">
    <location>
        <begin position="38"/>
        <end position="61"/>
    </location>
</feature>
<dbReference type="Proteomes" id="UP001645039">
    <property type="component" value="Unassembled WGS sequence"/>
</dbReference>
<comment type="caution">
    <text evidence="2">The sequence shown here is derived from an EMBL/GenBank/DDBJ whole genome shotgun (WGS) entry which is preliminary data.</text>
</comment>
<name>A0ABR9F6K1_9GAMM</name>
<evidence type="ECO:0000313" key="3">
    <source>
        <dbReference type="Proteomes" id="UP001645039"/>
    </source>
</evidence>
<dbReference type="RefSeq" id="WP_096281619.1">
    <property type="nucleotide sequence ID" value="NZ_CBCSBM010000018.1"/>
</dbReference>
<keyword evidence="1" id="KW-0812">Transmembrane</keyword>
<feature type="transmembrane region" description="Helical" evidence="1">
    <location>
        <begin position="124"/>
        <end position="143"/>
    </location>
</feature>
<feature type="transmembrane region" description="Helical" evidence="1">
    <location>
        <begin position="6"/>
        <end position="26"/>
    </location>
</feature>
<reference evidence="2 3" key="1">
    <citation type="submission" date="2020-07" db="EMBL/GenBank/DDBJ databases">
        <title>Halophilic bacteria isolated from french cheeses.</title>
        <authorList>
            <person name="Kothe C.I."/>
            <person name="Farah-Kraiem B."/>
            <person name="Renault P."/>
            <person name="Dridi B."/>
        </authorList>
    </citation>
    <scope>NUCLEOTIDE SEQUENCE [LARGE SCALE GENOMIC DNA]</scope>
    <source>
        <strain evidence="2 3">FME1</strain>
    </source>
</reference>
<keyword evidence="3" id="KW-1185">Reference proteome</keyword>
<dbReference type="EMBL" id="RRZD01000021">
    <property type="protein sequence ID" value="MBE0401616.1"/>
    <property type="molecule type" value="Genomic_DNA"/>
</dbReference>
<organism evidence="2 3">
    <name type="scientific">Halomonas casei</name>
    <dbReference type="NCBI Taxonomy" id="2742613"/>
    <lineage>
        <taxon>Bacteria</taxon>
        <taxon>Pseudomonadati</taxon>
        <taxon>Pseudomonadota</taxon>
        <taxon>Gammaproteobacteria</taxon>
        <taxon>Oceanospirillales</taxon>
        <taxon>Halomonadaceae</taxon>
        <taxon>Halomonas</taxon>
    </lineage>
</organism>
<feature type="transmembrane region" description="Helical" evidence="1">
    <location>
        <begin position="81"/>
        <end position="112"/>
    </location>
</feature>